<keyword evidence="2" id="KW-1185">Reference proteome</keyword>
<dbReference type="AlphaFoldDB" id="A0A2Z7CXR6"/>
<name>A0A2Z7CXR6_9LAMI</name>
<dbReference type="OrthoDB" id="441446at2759"/>
<dbReference type="Proteomes" id="UP000250235">
    <property type="component" value="Unassembled WGS sequence"/>
</dbReference>
<dbReference type="EMBL" id="KQ993043">
    <property type="protein sequence ID" value="KZV49449.1"/>
    <property type="molecule type" value="Genomic_DNA"/>
</dbReference>
<sequence>MFLEMKLTPPVSCCGETSLRVQLWRVMHLIKKEGRYPNWNSKGTPMLVRFEDIYGGTVRGRPSWYNRSLPDCRTVQEQIKCSVQVWCSSANPRCFSESLDEFKVTPHYWSRGRICMQGKNSGADQHGEQLKNRICSDIGSRLETSWFNQLDKKNKSR</sequence>
<evidence type="ECO:0000313" key="1">
    <source>
        <dbReference type="EMBL" id="KZV49449.1"/>
    </source>
</evidence>
<organism evidence="1 2">
    <name type="scientific">Dorcoceras hygrometricum</name>
    <dbReference type="NCBI Taxonomy" id="472368"/>
    <lineage>
        <taxon>Eukaryota</taxon>
        <taxon>Viridiplantae</taxon>
        <taxon>Streptophyta</taxon>
        <taxon>Embryophyta</taxon>
        <taxon>Tracheophyta</taxon>
        <taxon>Spermatophyta</taxon>
        <taxon>Magnoliopsida</taxon>
        <taxon>eudicotyledons</taxon>
        <taxon>Gunneridae</taxon>
        <taxon>Pentapetalae</taxon>
        <taxon>asterids</taxon>
        <taxon>lamiids</taxon>
        <taxon>Lamiales</taxon>
        <taxon>Gesneriaceae</taxon>
        <taxon>Didymocarpoideae</taxon>
        <taxon>Trichosporeae</taxon>
        <taxon>Loxocarpinae</taxon>
        <taxon>Dorcoceras</taxon>
    </lineage>
</organism>
<protein>
    <submittedName>
        <fullName evidence="1">Cation proton exchanger</fullName>
    </submittedName>
</protein>
<evidence type="ECO:0000313" key="2">
    <source>
        <dbReference type="Proteomes" id="UP000250235"/>
    </source>
</evidence>
<reference evidence="1 2" key="1">
    <citation type="journal article" date="2015" name="Proc. Natl. Acad. Sci. U.S.A.">
        <title>The resurrection genome of Boea hygrometrica: A blueprint for survival of dehydration.</title>
        <authorList>
            <person name="Xiao L."/>
            <person name="Yang G."/>
            <person name="Zhang L."/>
            <person name="Yang X."/>
            <person name="Zhao S."/>
            <person name="Ji Z."/>
            <person name="Zhou Q."/>
            <person name="Hu M."/>
            <person name="Wang Y."/>
            <person name="Chen M."/>
            <person name="Xu Y."/>
            <person name="Jin H."/>
            <person name="Xiao X."/>
            <person name="Hu G."/>
            <person name="Bao F."/>
            <person name="Hu Y."/>
            <person name="Wan P."/>
            <person name="Li L."/>
            <person name="Deng X."/>
            <person name="Kuang T."/>
            <person name="Xiang C."/>
            <person name="Zhu J.K."/>
            <person name="Oliver M.J."/>
            <person name="He Y."/>
        </authorList>
    </citation>
    <scope>NUCLEOTIDE SEQUENCE [LARGE SCALE GENOMIC DNA]</scope>
    <source>
        <strain evidence="2">cv. XS01</strain>
    </source>
</reference>
<proteinExistence type="predicted"/>
<accession>A0A2Z7CXR6</accession>
<gene>
    <name evidence="1" type="ORF">F511_13224</name>
</gene>